<evidence type="ECO:0000256" key="2">
    <source>
        <dbReference type="ARBA" id="ARBA00022857"/>
    </source>
</evidence>
<dbReference type="InterPro" id="IPR008030">
    <property type="entry name" value="NmrA-like"/>
</dbReference>
<proteinExistence type="inferred from homology"/>
<reference evidence="5" key="1">
    <citation type="submission" date="2023-03" db="EMBL/GenBank/DDBJ databases">
        <title>Massive genome expansion in bonnet fungi (Mycena s.s.) driven by repeated elements and novel gene families across ecological guilds.</title>
        <authorList>
            <consortium name="Lawrence Berkeley National Laboratory"/>
            <person name="Harder C.B."/>
            <person name="Miyauchi S."/>
            <person name="Viragh M."/>
            <person name="Kuo A."/>
            <person name="Thoen E."/>
            <person name="Andreopoulos B."/>
            <person name="Lu D."/>
            <person name="Skrede I."/>
            <person name="Drula E."/>
            <person name="Henrissat B."/>
            <person name="Morin E."/>
            <person name="Kohler A."/>
            <person name="Barry K."/>
            <person name="LaButti K."/>
            <person name="Morin E."/>
            <person name="Salamov A."/>
            <person name="Lipzen A."/>
            <person name="Mereny Z."/>
            <person name="Hegedus B."/>
            <person name="Baldrian P."/>
            <person name="Stursova M."/>
            <person name="Weitz H."/>
            <person name="Taylor A."/>
            <person name="Grigoriev I.V."/>
            <person name="Nagy L.G."/>
            <person name="Martin F."/>
            <person name="Kauserud H."/>
        </authorList>
    </citation>
    <scope>NUCLEOTIDE SEQUENCE</scope>
    <source>
        <strain evidence="5">CBHHK188m</strain>
    </source>
</reference>
<dbReference type="EMBL" id="JARJLG010000076">
    <property type="protein sequence ID" value="KAJ7751903.1"/>
    <property type="molecule type" value="Genomic_DNA"/>
</dbReference>
<gene>
    <name evidence="5" type="ORF">DFH07DRAFT_825835</name>
</gene>
<evidence type="ECO:0000259" key="4">
    <source>
        <dbReference type="Pfam" id="PF05368"/>
    </source>
</evidence>
<dbReference type="PANTHER" id="PTHR47706">
    <property type="entry name" value="NMRA-LIKE FAMILY PROTEIN"/>
    <property type="match status" value="1"/>
</dbReference>
<organism evidence="5 6">
    <name type="scientific">Mycena maculata</name>
    <dbReference type="NCBI Taxonomy" id="230809"/>
    <lineage>
        <taxon>Eukaryota</taxon>
        <taxon>Fungi</taxon>
        <taxon>Dikarya</taxon>
        <taxon>Basidiomycota</taxon>
        <taxon>Agaricomycotina</taxon>
        <taxon>Agaricomycetes</taxon>
        <taxon>Agaricomycetidae</taxon>
        <taxon>Agaricales</taxon>
        <taxon>Marasmiineae</taxon>
        <taxon>Mycenaceae</taxon>
        <taxon>Mycena</taxon>
    </lineage>
</organism>
<keyword evidence="3" id="KW-0560">Oxidoreductase</keyword>
<evidence type="ECO:0000313" key="6">
    <source>
        <dbReference type="Proteomes" id="UP001215280"/>
    </source>
</evidence>
<sequence length="281" mass="29839">MSSHRSFAVVGAGSIGLPIVGALAAQNVSVILLSRPGSTTKAVPSGVQVVKVEYGDASAVAEVFKQHKVDVVLSTIATPALEVQKSLVEAAKLAAVKLFAPSEYGMPTEGHTEGFLGEKNRFAESVKAAGIPYVRFYTGMFTEWVPWLVGYSDHGKFRVVGTGEVPISITSISDIAGFVAHVLTTLPPSELENRAFRLEGDRKSLKELGLLFKTTVEQVDLITGEAGDVKTRLMTIVDTGAASTGWDEANKVEGSGSNAAGSARAFWPGHQWKTVKDVHNL</sequence>
<dbReference type="Gene3D" id="3.40.50.720">
    <property type="entry name" value="NAD(P)-binding Rossmann-like Domain"/>
    <property type="match status" value="1"/>
</dbReference>
<keyword evidence="2" id="KW-0521">NADP</keyword>
<comment type="similarity">
    <text evidence="1">Belongs to the NmrA-type oxidoreductase family. Isoflavone reductase subfamily.</text>
</comment>
<dbReference type="SUPFAM" id="SSF51735">
    <property type="entry name" value="NAD(P)-binding Rossmann-fold domains"/>
    <property type="match status" value="1"/>
</dbReference>
<name>A0AAD7IYA8_9AGAR</name>
<evidence type="ECO:0000256" key="1">
    <source>
        <dbReference type="ARBA" id="ARBA00005725"/>
    </source>
</evidence>
<accession>A0AAD7IYA8</accession>
<dbReference type="GO" id="GO:0016491">
    <property type="term" value="F:oxidoreductase activity"/>
    <property type="evidence" value="ECO:0007669"/>
    <property type="project" value="UniProtKB-KW"/>
</dbReference>
<dbReference type="AlphaFoldDB" id="A0AAD7IYA8"/>
<dbReference type="PANTHER" id="PTHR47706:SF4">
    <property type="entry name" value="NMRA-LIKE DOMAIN-CONTAINING PROTEIN"/>
    <property type="match status" value="1"/>
</dbReference>
<keyword evidence="6" id="KW-1185">Reference proteome</keyword>
<dbReference type="InterPro" id="IPR036291">
    <property type="entry name" value="NAD(P)-bd_dom_sf"/>
</dbReference>
<dbReference type="InterPro" id="IPR051609">
    <property type="entry name" value="NmrA/Isoflavone_reductase-like"/>
</dbReference>
<comment type="caution">
    <text evidence="5">The sequence shown here is derived from an EMBL/GenBank/DDBJ whole genome shotgun (WGS) entry which is preliminary data.</text>
</comment>
<dbReference type="Pfam" id="PF05368">
    <property type="entry name" value="NmrA"/>
    <property type="match status" value="1"/>
</dbReference>
<evidence type="ECO:0000256" key="3">
    <source>
        <dbReference type="ARBA" id="ARBA00023002"/>
    </source>
</evidence>
<feature type="domain" description="NmrA-like" evidence="4">
    <location>
        <begin position="8"/>
        <end position="216"/>
    </location>
</feature>
<dbReference type="Proteomes" id="UP001215280">
    <property type="component" value="Unassembled WGS sequence"/>
</dbReference>
<protein>
    <recommendedName>
        <fullName evidence="4">NmrA-like domain-containing protein</fullName>
    </recommendedName>
</protein>
<evidence type="ECO:0000313" key="5">
    <source>
        <dbReference type="EMBL" id="KAJ7751903.1"/>
    </source>
</evidence>